<accession>A0ABS6RYR9</accession>
<evidence type="ECO:0008006" key="3">
    <source>
        <dbReference type="Google" id="ProtNLM"/>
    </source>
</evidence>
<reference evidence="1 2" key="1">
    <citation type="journal article" date="2020" name="J Geophys Res Biogeosci">
        <title>Magnetotaxis as an Adaptation to Enable Bacterial Shuttling of Microbial Sulfur and Sulfur Cycling Across Aquatic Oxic#Anoxic Interfaces.</title>
        <authorList>
            <person name="Li J."/>
            <person name="Liu P."/>
            <person name="Wang J."/>
            <person name="Roberts A.P."/>
            <person name="Pan Y."/>
        </authorList>
    </citation>
    <scope>NUCLEOTIDE SEQUENCE [LARGE SCALE GENOMIC DNA]</scope>
    <source>
        <strain evidence="1 2">MYR-1_YQ</strain>
    </source>
</reference>
<sequence>MTTVVWGATDHCDRKYYSKIQILEPEFNERTERLGIAVEAIIIGHGGVLSVARATGISENTEPLAKYRLCKILQRVISYNSLTINDIYLA</sequence>
<gene>
    <name evidence="1" type="ORF">HWQ67_09355</name>
</gene>
<evidence type="ECO:0000313" key="1">
    <source>
        <dbReference type="EMBL" id="MBV6341790.1"/>
    </source>
</evidence>
<comment type="caution">
    <text evidence="1">The sequence shown here is derived from an EMBL/GenBank/DDBJ whole genome shotgun (WGS) entry which is preliminary data.</text>
</comment>
<proteinExistence type="predicted"/>
<keyword evidence="2" id="KW-1185">Reference proteome</keyword>
<dbReference type="Proteomes" id="UP001196980">
    <property type="component" value="Unassembled WGS sequence"/>
</dbReference>
<dbReference type="EMBL" id="JABXWD010000150">
    <property type="protein sequence ID" value="MBV6341790.1"/>
    <property type="molecule type" value="Genomic_DNA"/>
</dbReference>
<name>A0ABS6RYR9_9BACT</name>
<evidence type="ECO:0000313" key="2">
    <source>
        <dbReference type="Proteomes" id="UP001196980"/>
    </source>
</evidence>
<protein>
    <recommendedName>
        <fullName evidence="3">Transposase</fullName>
    </recommendedName>
</protein>
<organism evidence="1 2">
    <name type="scientific">Candidatus Magnetobacterium casense</name>
    <dbReference type="NCBI Taxonomy" id="1455061"/>
    <lineage>
        <taxon>Bacteria</taxon>
        <taxon>Pseudomonadati</taxon>
        <taxon>Nitrospirota</taxon>
        <taxon>Thermodesulfovibrionia</taxon>
        <taxon>Thermodesulfovibrionales</taxon>
        <taxon>Candidatus Magnetobacteriaceae</taxon>
        <taxon>Candidatus Magnetobacterium</taxon>
    </lineage>
</organism>